<dbReference type="PANTHER" id="PTHR37544:SF1">
    <property type="entry name" value="PHOSPHORIBOSYLAMINOIMIDAZOLE-SUCCINOCARBOXAMIDE SYNTHASE"/>
    <property type="match status" value="1"/>
</dbReference>
<feature type="transmembrane region" description="Helical" evidence="2">
    <location>
        <begin position="187"/>
        <end position="213"/>
    </location>
</feature>
<feature type="region of interest" description="Disordered" evidence="1">
    <location>
        <begin position="37"/>
        <end position="67"/>
    </location>
</feature>
<feature type="transmembrane region" description="Helical" evidence="2">
    <location>
        <begin position="84"/>
        <end position="103"/>
    </location>
</feature>
<gene>
    <name evidence="3" type="ORF">K491DRAFT_718462</name>
</gene>
<sequence length="1197" mass="131786">MSPILSLGSLPFRRQAIPNATTRGDYNTVPLAIIKPESESRPPETDDTQPSPHLSQTPLLDAPPQTVNQQVPPLPWEPLMLRRWVLSQFAIVSVLLIVSLEVILKISTDKQGFGPTSTKPHYLWTYGPSLVFTIIAAFWTQVDYRSRLMQPWRELTKPLRATDDTLLLDYISPNSLTTMIKATAKHHWPVCAALFGSFLLKLLIVISTGLFVLQPASILQHESFQMTHEFQLSNFNSSAIDDVAGLLYAGVQFNNISYPAGTNASFAVELFNLTRPIAAPTYNLTATVASFSTDVVCEPATLEILGVIDCSSLDDCEQAQASAKVEGSTCMISDLQGLIVYNRNIWVGIVLNAMCEKEDNITDDDRDRLVILNHYQYAMRPGEAVRITNSTALICQPLLKVQRSDVTIDESGLLIQVSDGEQLDVSSQITAKDIANAVVNTTAQLSIHDIVPYKSFEGFFALILSSQSSTNDADLSNTDLQAKGARTVFQGVASQISKRYLLQTNSVGTNSTVQGHVQLVQQRLFVRELSMRLMESALCLLALTSLLLVSVSHGGSTPQDPACIARIVSLISESLQVLNDLSQTGYWPAKDLSLKLRQTYSADSRSFLDDHHNLYPKYVVESQEETDVDKTKRPDKEVQYWQPFTTRWASRIALLAIPLAILVLLEILLEISQHNDGITEIHSERWTQFGSSYVPALMMVLTKLLFSASDFNLRILDPYVQLKGGVAKAKSSILNKTIYTWKADAFWASLMAGRIAVGASTFAVILASFLTIAVSGLYTIKEVSHASTVNLTRLDQFSNPFDRPANIISSMAARLVVYEKIDSPAGTEQEYVYPNITAYSSDFLDLNASVTKVSVPVQRGVLSCGLLHNDAVTLDYSLYDIGAGYSGVVVNWTDSSVDWTDCRTNSVVINQTTTGVALKIEDGLFAKYQNYPQASAEAGNCPASWGYFGNWTGRRATEFNVFNCWSSIRETQANLSFAVPAWKLQSMDVDEHNTKNVSTSVDTALDLHSWVFNGTLAQGQVDNVFAAVMRDQTTDSVDTSFLSRQNWDKLQARIQGAYGLAFAQILNVQGRNTSLSAQSTIPGTATSFSTHRLVQDVASTRVLQGLLLGMMLCAIVCLFTVRLHDVVPKNPCSIAAQVSLVAGSSMMAKLPPGAQWMGDKEFDALFDGELYSMGWRSGENGDRKFVIDVADGIWEKE</sequence>
<feature type="compositionally biased region" description="Polar residues" evidence="1">
    <location>
        <begin position="48"/>
        <end position="58"/>
    </location>
</feature>
<keyword evidence="2" id="KW-0472">Membrane</keyword>
<evidence type="ECO:0000256" key="2">
    <source>
        <dbReference type="SAM" id="Phobius"/>
    </source>
</evidence>
<dbReference type="EMBL" id="MU004390">
    <property type="protein sequence ID" value="KAF2652994.1"/>
    <property type="molecule type" value="Genomic_DNA"/>
</dbReference>
<proteinExistence type="predicted"/>
<keyword evidence="4" id="KW-1185">Reference proteome</keyword>
<name>A0A6A6T379_9PLEO</name>
<dbReference type="InterPro" id="IPR021840">
    <property type="entry name" value="DUF3433"/>
</dbReference>
<evidence type="ECO:0000313" key="3">
    <source>
        <dbReference type="EMBL" id="KAF2652994.1"/>
    </source>
</evidence>
<evidence type="ECO:0000313" key="4">
    <source>
        <dbReference type="Proteomes" id="UP000799324"/>
    </source>
</evidence>
<keyword evidence="2" id="KW-1133">Transmembrane helix</keyword>
<feature type="transmembrane region" description="Helical" evidence="2">
    <location>
        <begin position="755"/>
        <end position="778"/>
    </location>
</feature>
<dbReference type="AlphaFoldDB" id="A0A6A6T379"/>
<feature type="transmembrane region" description="Helical" evidence="2">
    <location>
        <begin position="1102"/>
        <end position="1121"/>
    </location>
</feature>
<evidence type="ECO:0000256" key="1">
    <source>
        <dbReference type="SAM" id="MobiDB-lite"/>
    </source>
</evidence>
<dbReference type="PANTHER" id="PTHR37544">
    <property type="entry name" value="SPRAY-RELATED"/>
    <property type="match status" value="1"/>
</dbReference>
<dbReference type="OrthoDB" id="3912677at2759"/>
<accession>A0A6A6T379</accession>
<organism evidence="3 4">
    <name type="scientific">Lophiostoma macrostomum CBS 122681</name>
    <dbReference type="NCBI Taxonomy" id="1314788"/>
    <lineage>
        <taxon>Eukaryota</taxon>
        <taxon>Fungi</taxon>
        <taxon>Dikarya</taxon>
        <taxon>Ascomycota</taxon>
        <taxon>Pezizomycotina</taxon>
        <taxon>Dothideomycetes</taxon>
        <taxon>Pleosporomycetidae</taxon>
        <taxon>Pleosporales</taxon>
        <taxon>Lophiostomataceae</taxon>
        <taxon>Lophiostoma</taxon>
    </lineage>
</organism>
<reference evidence="3" key="1">
    <citation type="journal article" date="2020" name="Stud. Mycol.">
        <title>101 Dothideomycetes genomes: a test case for predicting lifestyles and emergence of pathogens.</title>
        <authorList>
            <person name="Haridas S."/>
            <person name="Albert R."/>
            <person name="Binder M."/>
            <person name="Bloem J."/>
            <person name="Labutti K."/>
            <person name="Salamov A."/>
            <person name="Andreopoulos B."/>
            <person name="Baker S."/>
            <person name="Barry K."/>
            <person name="Bills G."/>
            <person name="Bluhm B."/>
            <person name="Cannon C."/>
            <person name="Castanera R."/>
            <person name="Culley D."/>
            <person name="Daum C."/>
            <person name="Ezra D."/>
            <person name="Gonzalez J."/>
            <person name="Henrissat B."/>
            <person name="Kuo A."/>
            <person name="Liang C."/>
            <person name="Lipzen A."/>
            <person name="Lutzoni F."/>
            <person name="Magnuson J."/>
            <person name="Mondo S."/>
            <person name="Nolan M."/>
            <person name="Ohm R."/>
            <person name="Pangilinan J."/>
            <person name="Park H.-J."/>
            <person name="Ramirez L."/>
            <person name="Alfaro M."/>
            <person name="Sun H."/>
            <person name="Tritt A."/>
            <person name="Yoshinaga Y."/>
            <person name="Zwiers L.-H."/>
            <person name="Turgeon B."/>
            <person name="Goodwin S."/>
            <person name="Spatafora J."/>
            <person name="Crous P."/>
            <person name="Grigoriev I."/>
        </authorList>
    </citation>
    <scope>NUCLEOTIDE SEQUENCE</scope>
    <source>
        <strain evidence="3">CBS 122681</strain>
    </source>
</reference>
<dbReference type="Pfam" id="PF11915">
    <property type="entry name" value="DUF3433"/>
    <property type="match status" value="2"/>
</dbReference>
<feature type="transmembrane region" description="Helical" evidence="2">
    <location>
        <begin position="123"/>
        <end position="142"/>
    </location>
</feature>
<dbReference type="Proteomes" id="UP000799324">
    <property type="component" value="Unassembled WGS sequence"/>
</dbReference>
<protein>
    <submittedName>
        <fullName evidence="3">Uncharacterized protein</fullName>
    </submittedName>
</protein>
<keyword evidence="2" id="KW-0812">Transmembrane</keyword>